<dbReference type="AlphaFoldDB" id="A0A0C3QAS3"/>
<reference evidence="1 2" key="1">
    <citation type="submission" date="2014-04" db="EMBL/GenBank/DDBJ databases">
        <authorList>
            <consortium name="DOE Joint Genome Institute"/>
            <person name="Kuo A."/>
            <person name="Girlanda M."/>
            <person name="Perotto S."/>
            <person name="Kohler A."/>
            <person name="Nagy L.G."/>
            <person name="Floudas D."/>
            <person name="Copeland A."/>
            <person name="Barry K.W."/>
            <person name="Cichocki N."/>
            <person name="Veneault-Fourrey C."/>
            <person name="LaButti K."/>
            <person name="Lindquist E.A."/>
            <person name="Lipzen A."/>
            <person name="Lundell T."/>
            <person name="Morin E."/>
            <person name="Murat C."/>
            <person name="Sun H."/>
            <person name="Tunlid A."/>
            <person name="Henrissat B."/>
            <person name="Grigoriev I.V."/>
            <person name="Hibbett D.S."/>
            <person name="Martin F."/>
            <person name="Nordberg H.P."/>
            <person name="Cantor M.N."/>
            <person name="Hua S.X."/>
        </authorList>
    </citation>
    <scope>NUCLEOTIDE SEQUENCE [LARGE SCALE GENOMIC DNA]</scope>
    <source>
        <strain evidence="1 2">MUT 4182</strain>
    </source>
</reference>
<dbReference type="InterPro" id="IPR036047">
    <property type="entry name" value="F-box-like_dom_sf"/>
</dbReference>
<sequence length="544" mass="61107">MDHINNLIEEIHIHISRMVEAGASQTPFMRACAKVDLWQKIEIAVRAKGSRARQTRNALLPIQQLPTEVALHLFNAVLMPVKRRQYYDTLKDISKVCHRWRHTVHHTPALWSRIYGSTPHQIVDQALERSATHSLDVWFSSRGRVNRIDLQDLVQRLSPHIGRCQSVALTYFGEWDASHGLTQLVHPAAPRLERLLLEDHRWVTNLSGTDLFGGQASMLKEVGVVGITCDWGGAVFQGLSVISLSRVFFPTIDSLLETLDQSRCLSRLNLSFIVFPDNSATTPVRHIDLPLLNSISLAFDDMQNTEILLDHVNAPICSHLCLFLLDGPDIGGHAKDLAAKWLARRQAPIPTSKSTAFALANSKITLSAADGQEALSLTFSYYSGDERTARILNGVNRVAKELLNAKEASLKLDDRAFALLEHSGIVDELRQLPPVTVIEIGDPCSDGEGRYWGYPRHFNLPPFPSLRLFRTFHQPMECIFTILKGIFTTPITTVGDRIVYVEIHGSREPEDDWLAYIATQMKEIVGESCRSSFVTTPRFEKSED</sequence>
<evidence type="ECO:0000313" key="1">
    <source>
        <dbReference type="EMBL" id="KIO27420.1"/>
    </source>
</evidence>
<reference evidence="2" key="2">
    <citation type="submission" date="2015-01" db="EMBL/GenBank/DDBJ databases">
        <title>Evolutionary Origins and Diversification of the Mycorrhizal Mutualists.</title>
        <authorList>
            <consortium name="DOE Joint Genome Institute"/>
            <consortium name="Mycorrhizal Genomics Consortium"/>
            <person name="Kohler A."/>
            <person name="Kuo A."/>
            <person name="Nagy L.G."/>
            <person name="Floudas D."/>
            <person name="Copeland A."/>
            <person name="Barry K.W."/>
            <person name="Cichocki N."/>
            <person name="Veneault-Fourrey C."/>
            <person name="LaButti K."/>
            <person name="Lindquist E.A."/>
            <person name="Lipzen A."/>
            <person name="Lundell T."/>
            <person name="Morin E."/>
            <person name="Murat C."/>
            <person name="Riley R."/>
            <person name="Ohm R."/>
            <person name="Sun H."/>
            <person name="Tunlid A."/>
            <person name="Henrissat B."/>
            <person name="Grigoriev I.V."/>
            <person name="Hibbett D.S."/>
            <person name="Martin F."/>
        </authorList>
    </citation>
    <scope>NUCLEOTIDE SEQUENCE [LARGE SCALE GENOMIC DNA]</scope>
    <source>
        <strain evidence="2">MUT 4182</strain>
    </source>
</reference>
<dbReference type="Proteomes" id="UP000054248">
    <property type="component" value="Unassembled WGS sequence"/>
</dbReference>
<evidence type="ECO:0000313" key="2">
    <source>
        <dbReference type="Proteomes" id="UP000054248"/>
    </source>
</evidence>
<dbReference type="InterPro" id="IPR032675">
    <property type="entry name" value="LRR_dom_sf"/>
</dbReference>
<proteinExistence type="predicted"/>
<dbReference type="SUPFAM" id="SSF81383">
    <property type="entry name" value="F-box domain"/>
    <property type="match status" value="1"/>
</dbReference>
<protein>
    <submittedName>
        <fullName evidence="1">Uncharacterized protein</fullName>
    </submittedName>
</protein>
<keyword evidence="2" id="KW-1185">Reference proteome</keyword>
<dbReference type="OrthoDB" id="3155440at2759"/>
<dbReference type="HOGENOM" id="CLU_500778_0_0_1"/>
<accession>A0A0C3QAS3</accession>
<gene>
    <name evidence="1" type="ORF">M407DRAFT_23354</name>
</gene>
<name>A0A0C3QAS3_9AGAM</name>
<organism evidence="1 2">
    <name type="scientific">Tulasnella calospora MUT 4182</name>
    <dbReference type="NCBI Taxonomy" id="1051891"/>
    <lineage>
        <taxon>Eukaryota</taxon>
        <taxon>Fungi</taxon>
        <taxon>Dikarya</taxon>
        <taxon>Basidiomycota</taxon>
        <taxon>Agaricomycotina</taxon>
        <taxon>Agaricomycetes</taxon>
        <taxon>Cantharellales</taxon>
        <taxon>Tulasnellaceae</taxon>
        <taxon>Tulasnella</taxon>
    </lineage>
</organism>
<dbReference type="EMBL" id="KN823009">
    <property type="protein sequence ID" value="KIO27420.1"/>
    <property type="molecule type" value="Genomic_DNA"/>
</dbReference>
<dbReference type="Gene3D" id="3.80.10.10">
    <property type="entry name" value="Ribonuclease Inhibitor"/>
    <property type="match status" value="1"/>
</dbReference>
<dbReference type="STRING" id="1051891.A0A0C3QAS3"/>